<dbReference type="SMART" id="SM00248">
    <property type="entry name" value="ANK"/>
    <property type="match status" value="3"/>
</dbReference>
<name>A0A9W9FC25_9EURO</name>
<dbReference type="InterPro" id="IPR036770">
    <property type="entry name" value="Ankyrin_rpt-contain_sf"/>
</dbReference>
<dbReference type="InterPro" id="IPR050745">
    <property type="entry name" value="Multifunctional_regulatory"/>
</dbReference>
<dbReference type="EMBL" id="JAPQKH010000005">
    <property type="protein sequence ID" value="KAJ5097473.1"/>
    <property type="molecule type" value="Genomic_DNA"/>
</dbReference>
<evidence type="ECO:0000256" key="3">
    <source>
        <dbReference type="PROSITE-ProRule" id="PRU00023"/>
    </source>
</evidence>
<evidence type="ECO:0008006" key="6">
    <source>
        <dbReference type="Google" id="ProtNLM"/>
    </source>
</evidence>
<keyword evidence="5" id="KW-1185">Reference proteome</keyword>
<dbReference type="GO" id="GO:0005634">
    <property type="term" value="C:nucleus"/>
    <property type="evidence" value="ECO:0007669"/>
    <property type="project" value="TreeGrafter"/>
</dbReference>
<evidence type="ECO:0000313" key="5">
    <source>
        <dbReference type="Proteomes" id="UP001149165"/>
    </source>
</evidence>
<dbReference type="SUPFAM" id="SSF48403">
    <property type="entry name" value="Ankyrin repeat"/>
    <property type="match status" value="1"/>
</dbReference>
<reference evidence="4" key="2">
    <citation type="journal article" date="2023" name="IMA Fungus">
        <title>Comparative genomic study of the Penicillium genus elucidates a diverse pangenome and 15 lateral gene transfer events.</title>
        <authorList>
            <person name="Petersen C."/>
            <person name="Sorensen T."/>
            <person name="Nielsen M.R."/>
            <person name="Sondergaard T.E."/>
            <person name="Sorensen J.L."/>
            <person name="Fitzpatrick D.A."/>
            <person name="Frisvad J.C."/>
            <person name="Nielsen K.L."/>
        </authorList>
    </citation>
    <scope>NUCLEOTIDE SEQUENCE</scope>
    <source>
        <strain evidence="4">IBT 30069</strain>
    </source>
</reference>
<evidence type="ECO:0000256" key="1">
    <source>
        <dbReference type="ARBA" id="ARBA00022737"/>
    </source>
</evidence>
<gene>
    <name evidence="4" type="ORF">N7456_008194</name>
</gene>
<keyword evidence="2 3" id="KW-0040">ANK repeat</keyword>
<dbReference type="AlphaFoldDB" id="A0A9W9FC25"/>
<keyword evidence="1" id="KW-0677">Repeat</keyword>
<dbReference type="PROSITE" id="PS50088">
    <property type="entry name" value="ANK_REPEAT"/>
    <property type="match status" value="1"/>
</dbReference>
<evidence type="ECO:0000256" key="2">
    <source>
        <dbReference type="ARBA" id="ARBA00023043"/>
    </source>
</evidence>
<dbReference type="OrthoDB" id="194358at2759"/>
<evidence type="ECO:0000313" key="4">
    <source>
        <dbReference type="EMBL" id="KAJ5097473.1"/>
    </source>
</evidence>
<accession>A0A9W9FC25</accession>
<dbReference type="PANTHER" id="PTHR24189:SF50">
    <property type="entry name" value="ANKYRIN REPEAT AND SOCS BOX PROTEIN 2"/>
    <property type="match status" value="1"/>
</dbReference>
<dbReference type="InterPro" id="IPR002110">
    <property type="entry name" value="Ankyrin_rpt"/>
</dbReference>
<protein>
    <recommendedName>
        <fullName evidence="6">Ankyrin</fullName>
    </recommendedName>
</protein>
<organism evidence="4 5">
    <name type="scientific">Penicillium angulare</name>
    <dbReference type="NCBI Taxonomy" id="116970"/>
    <lineage>
        <taxon>Eukaryota</taxon>
        <taxon>Fungi</taxon>
        <taxon>Dikarya</taxon>
        <taxon>Ascomycota</taxon>
        <taxon>Pezizomycotina</taxon>
        <taxon>Eurotiomycetes</taxon>
        <taxon>Eurotiomycetidae</taxon>
        <taxon>Eurotiales</taxon>
        <taxon>Aspergillaceae</taxon>
        <taxon>Penicillium</taxon>
    </lineage>
</organism>
<reference evidence="4" key="1">
    <citation type="submission" date="2022-11" db="EMBL/GenBank/DDBJ databases">
        <authorList>
            <person name="Petersen C."/>
        </authorList>
    </citation>
    <scope>NUCLEOTIDE SEQUENCE</scope>
    <source>
        <strain evidence="4">IBT 30069</strain>
    </source>
</reference>
<comment type="caution">
    <text evidence="4">The sequence shown here is derived from an EMBL/GenBank/DDBJ whole genome shotgun (WGS) entry which is preliminary data.</text>
</comment>
<feature type="repeat" description="ANK" evidence="3">
    <location>
        <begin position="280"/>
        <end position="308"/>
    </location>
</feature>
<dbReference type="Pfam" id="PF00023">
    <property type="entry name" value="Ank"/>
    <property type="match status" value="1"/>
</dbReference>
<proteinExistence type="predicted"/>
<dbReference type="PANTHER" id="PTHR24189">
    <property type="entry name" value="MYOTROPHIN"/>
    <property type="match status" value="1"/>
</dbReference>
<dbReference type="GO" id="GO:0005737">
    <property type="term" value="C:cytoplasm"/>
    <property type="evidence" value="ECO:0007669"/>
    <property type="project" value="TreeGrafter"/>
</dbReference>
<sequence>MSFGEVGTMVQPDTPRRAARERELGMGHVNNRLSFIAPNFQPSIAFSSMENNSVPETPTLFDSYTSACREGNIHTVHAIVSSQSPTAPFLHHGLILALESGHVEVARYLLSAGAPITQNTPVHILSAQPSLQIPLFELLAQSGWGPNVPGEYGAVLLPKVVTNLPVLCWFLAHGANPNLGAQPDTTDISAHPNTQSCAALEAASARGSVDAVRLLLDAGASIHYGTPLHFAAGACSPGIMPRSVISSEFDASRIPIMALLVERGADVNQMGMSRVVVHHPIMYAVMAGAVERVKWLLEHGADPQARGAWGSAAEYVEMVGSEDLKSVLRHGMEMKGVNGGAHDNLNLAIRPRVQ</sequence>
<dbReference type="Gene3D" id="1.25.40.20">
    <property type="entry name" value="Ankyrin repeat-containing domain"/>
    <property type="match status" value="1"/>
</dbReference>
<dbReference type="Proteomes" id="UP001149165">
    <property type="component" value="Unassembled WGS sequence"/>
</dbReference>